<dbReference type="PANTHER" id="PTHR22991">
    <property type="entry name" value="PROTEIN CBG13490"/>
    <property type="match status" value="1"/>
</dbReference>
<name>A0AAN5CVP1_9BILA</name>
<evidence type="ECO:0000256" key="3">
    <source>
        <dbReference type="SAM" id="MobiDB-lite"/>
    </source>
</evidence>
<comment type="caution">
    <text evidence="6">The sequence shown here is derived from an EMBL/GenBank/DDBJ whole genome shotgun (WGS) entry which is preliminary data.</text>
</comment>
<organism evidence="6 7">
    <name type="scientific">Pristionchus mayeri</name>
    <dbReference type="NCBI Taxonomy" id="1317129"/>
    <lineage>
        <taxon>Eukaryota</taxon>
        <taxon>Metazoa</taxon>
        <taxon>Ecdysozoa</taxon>
        <taxon>Nematoda</taxon>
        <taxon>Chromadorea</taxon>
        <taxon>Rhabditida</taxon>
        <taxon>Rhabditina</taxon>
        <taxon>Diplogasteromorpha</taxon>
        <taxon>Diplogasteroidea</taxon>
        <taxon>Neodiplogasteridae</taxon>
        <taxon>Pristionchus</taxon>
    </lineage>
</organism>
<dbReference type="PROSITE" id="PS01180">
    <property type="entry name" value="CUB"/>
    <property type="match status" value="1"/>
</dbReference>
<dbReference type="Gene3D" id="2.60.120.290">
    <property type="entry name" value="Spermadhesin, CUB domain"/>
    <property type="match status" value="1"/>
</dbReference>
<feature type="compositionally biased region" description="Low complexity" evidence="3">
    <location>
        <begin position="364"/>
        <end position="433"/>
    </location>
</feature>
<evidence type="ECO:0000256" key="4">
    <source>
        <dbReference type="SAM" id="SignalP"/>
    </source>
</evidence>
<dbReference type="AlphaFoldDB" id="A0AAN5CVP1"/>
<dbReference type="PANTHER" id="PTHR22991:SF40">
    <property type="entry name" value="PROTEIN CBG13490"/>
    <property type="match status" value="1"/>
</dbReference>
<gene>
    <name evidence="6" type="ORF">PMAYCL1PPCAC_21632</name>
</gene>
<reference evidence="7" key="1">
    <citation type="submission" date="2022-10" db="EMBL/GenBank/DDBJ databases">
        <title>Genome assembly of Pristionchus species.</title>
        <authorList>
            <person name="Yoshida K."/>
            <person name="Sommer R.J."/>
        </authorList>
    </citation>
    <scope>NUCLEOTIDE SEQUENCE [LARGE SCALE GENOMIC DNA]</scope>
    <source>
        <strain evidence="7">RS5460</strain>
    </source>
</reference>
<dbReference type="InterPro" id="IPR016187">
    <property type="entry name" value="CTDL_fold"/>
</dbReference>
<dbReference type="Pfam" id="PF00431">
    <property type="entry name" value="CUB"/>
    <property type="match status" value="1"/>
</dbReference>
<dbReference type="Proteomes" id="UP001328107">
    <property type="component" value="Unassembled WGS sequence"/>
</dbReference>
<dbReference type="InterPro" id="IPR016186">
    <property type="entry name" value="C-type_lectin-like/link_sf"/>
</dbReference>
<evidence type="ECO:0000259" key="5">
    <source>
        <dbReference type="PROSITE" id="PS01180"/>
    </source>
</evidence>
<dbReference type="SMART" id="SM00042">
    <property type="entry name" value="CUB"/>
    <property type="match status" value="1"/>
</dbReference>
<accession>A0AAN5CVP1</accession>
<dbReference type="EMBL" id="BTRK01000005">
    <property type="protein sequence ID" value="GMR51437.1"/>
    <property type="molecule type" value="Genomic_DNA"/>
</dbReference>
<dbReference type="SUPFAM" id="SSF56436">
    <property type="entry name" value="C-type lectin-like"/>
    <property type="match status" value="1"/>
</dbReference>
<keyword evidence="4" id="KW-0732">Signal</keyword>
<protein>
    <recommendedName>
        <fullName evidence="5">CUB domain-containing protein</fullName>
    </recommendedName>
</protein>
<feature type="domain" description="CUB" evidence="5">
    <location>
        <begin position="586"/>
        <end position="692"/>
    </location>
</feature>
<evidence type="ECO:0000256" key="1">
    <source>
        <dbReference type="ARBA" id="ARBA00023157"/>
    </source>
</evidence>
<dbReference type="CDD" id="cd00037">
    <property type="entry name" value="CLECT"/>
    <property type="match status" value="1"/>
</dbReference>
<evidence type="ECO:0000313" key="6">
    <source>
        <dbReference type="EMBL" id="GMR51437.1"/>
    </source>
</evidence>
<feature type="signal peptide" evidence="4">
    <location>
        <begin position="1"/>
        <end position="20"/>
    </location>
</feature>
<dbReference type="InterPro" id="IPR000859">
    <property type="entry name" value="CUB_dom"/>
</dbReference>
<dbReference type="Gene3D" id="3.10.100.10">
    <property type="entry name" value="Mannose-Binding Protein A, subunit A"/>
    <property type="match status" value="1"/>
</dbReference>
<dbReference type="SUPFAM" id="SSF49854">
    <property type="entry name" value="Spermadhesin, CUB domain"/>
    <property type="match status" value="1"/>
</dbReference>
<feature type="chain" id="PRO_5042842653" description="CUB domain-containing protein" evidence="4">
    <location>
        <begin position="21"/>
        <end position="692"/>
    </location>
</feature>
<dbReference type="InterPro" id="IPR035914">
    <property type="entry name" value="Sperma_CUB_dom_sf"/>
</dbReference>
<evidence type="ECO:0000256" key="2">
    <source>
        <dbReference type="PROSITE-ProRule" id="PRU00059"/>
    </source>
</evidence>
<sequence length="692" mass="76185">MTLCLLRVIILARLLQTSTALVEFTSSKLYDEFDLAVQVVNIPNNYCDVGCRVYVSIPESSSEVAKGISVHDYIQDSKSLYDISKLKKGPEKGYFDVQAGNEDLDIINTNANNATAPLAVWVLRMDADNNGYGMVFDAFTDIEREPSPHDFILITVISAEPYKLRTKTDGPMMLVSTLTGFDAITNEEDECTYVIEQMDESALSDVEIRVQSPLITLNFDDIDFPESMDVVFAERDDGNLDFDGISFAASPGYIGCKGGKTYRSSLYPATTAFTYTSANHYDVALESFLNTDTTHPVIVSGNSGQRVWSGSAADTSYKQALNLSQINSLNISWSKNENVPDQGFLVRITPSNEHLHTTPEKVVTTEPATTQAEPEPTTESVPDQPTTTEPEPTTTTSTTTTTTTMPTTTTTATTTTTTPPATTTNPTTTTTTPEIVHTSCPDGFDLVRDGECRGSVSTTSSFNDAAFNDISSSCKGIGGQPIIIHNDEHHTYWQNWRESDGSLKYSSWPIGITCNTKNKNWEWADGSRVNYKPFLFNYDSDLNRNCKKGCGWFMDTKGYWSIKCNHNSYESNVFCTTQLQQPSTKCANGPWNAGEMIYSPGFPYSSSTSCDYMLKVEAGRRVELTIVSLEANSCCDVLVLSEEGNGEKRIAKVTGAVANKVYTTKTSNVMKVSWQPKGGSNVRGVQMWFRAV</sequence>
<keyword evidence="7" id="KW-1185">Reference proteome</keyword>
<keyword evidence="1" id="KW-1015">Disulfide bond</keyword>
<dbReference type="InterPro" id="IPR050976">
    <property type="entry name" value="Snaclec"/>
</dbReference>
<comment type="caution">
    <text evidence="2">Lacks conserved residue(s) required for the propagation of feature annotation.</text>
</comment>
<feature type="region of interest" description="Disordered" evidence="3">
    <location>
        <begin position="351"/>
        <end position="436"/>
    </location>
</feature>
<proteinExistence type="predicted"/>
<evidence type="ECO:0000313" key="7">
    <source>
        <dbReference type="Proteomes" id="UP001328107"/>
    </source>
</evidence>